<organism evidence="1 2">
    <name type="scientific">Blattamonas nauphoetae</name>
    <dbReference type="NCBI Taxonomy" id="2049346"/>
    <lineage>
        <taxon>Eukaryota</taxon>
        <taxon>Metamonada</taxon>
        <taxon>Preaxostyla</taxon>
        <taxon>Oxymonadida</taxon>
        <taxon>Blattamonas</taxon>
    </lineage>
</organism>
<evidence type="ECO:0000313" key="1">
    <source>
        <dbReference type="EMBL" id="KAK2954505.1"/>
    </source>
</evidence>
<sequence length="935" mass="105610">MTHPRFYVEHTQGAVSTDLAQFNPLFKEANIDDRLEEFFEILSHGTDSEKTNSLAILRTSLKFIVAECCNFVPEDSMWCEVDNSDICVAVELCPRLQSSLRPSTLFDDLLSQSLPSNTSLERCLKLWDVWCSLSEHVKEPTSDFLFMNLPSHFMRTIVPFVQSNGPMRIIPGSMHLCRSFDNLEPLVRKIVKVAGNRQCNYSRTPNQFRAITSFLCTILGAQSLETRITTLSAIYRNLHTIRNTSLGWLDVDTTPFTVTSDGTVLNKTFFDQCSILLTESMQAIESLLAHTNEPNVGTLSAHCSIVSKTFSCLALFGDKCFSATHILETKCVLQQVAAWAGSLIKLPPSPTRNEAVISIIQILVDVRSPSHSALLTSFNMVFPDSNRPLADFFALIEPLINMHSNRAKTIVARFLESFSRCNRNSTKGKSPLFPFFNKFVENGEFLNVSFDEHEFHGLIVSFLDDQLSTKKGVNLSHIDTPSLRHYLRCLIRSHGRVQSKLNRKVVSFIQAIPSCVKQRATTLPFWKDVGGIAAIPRILAQEEDFKTRFTLLADISKILDFGCHGQLTIGERKLIQREMEEEGLADVEELANRSLSKDCIDAIFVPERDPFLNFDSTSELSLEDKSTIYCSLVALVKEGYRFNNALEDKTVHFLKNLAPIWYNRQFTATLVTGLVPSSSDSPSDFVESVLTLLTSPHSTVIEAALSFLNTIVCFSVPAVKLLYVKSDLITNVLTIVQPHTLPIAGNEEIFDNFIAIVSSLTYLIDPSFLKKLRITDAVDKDSHREIIFQKVIIPSYQFVTFLITNRHILNRHLFGSFMDELNTFLQISPFHRPMLEFVLASPIVLVFSSCISSLGNRDFLHTLLRNIDYSLKEWQKEGGEVVHSRKRMMQALFSEGFEDTLDQMLLYGEDGTFRNYVVTDCRSILQLMGENVTEM</sequence>
<reference evidence="1 2" key="1">
    <citation type="journal article" date="2022" name="bioRxiv">
        <title>Genomics of Preaxostyla Flagellates Illuminates Evolutionary Transitions and the Path Towards Mitochondrial Loss.</title>
        <authorList>
            <person name="Novak L.V.F."/>
            <person name="Treitli S.C."/>
            <person name="Pyrih J."/>
            <person name="Halakuc P."/>
            <person name="Pipaliya S.V."/>
            <person name="Vacek V."/>
            <person name="Brzon O."/>
            <person name="Soukal P."/>
            <person name="Eme L."/>
            <person name="Dacks J.B."/>
            <person name="Karnkowska A."/>
            <person name="Elias M."/>
            <person name="Hampl V."/>
        </authorList>
    </citation>
    <scope>NUCLEOTIDE SEQUENCE [LARGE SCALE GENOMIC DNA]</scope>
    <source>
        <strain evidence="1">NAU3</strain>
        <tissue evidence="1">Gut</tissue>
    </source>
</reference>
<comment type="caution">
    <text evidence="1">The sequence shown here is derived from an EMBL/GenBank/DDBJ whole genome shotgun (WGS) entry which is preliminary data.</text>
</comment>
<name>A0ABQ9XT34_9EUKA</name>
<keyword evidence="2" id="KW-1185">Reference proteome</keyword>
<gene>
    <name evidence="1" type="ORF">BLNAU_10525</name>
</gene>
<dbReference type="EMBL" id="JARBJD010000077">
    <property type="protein sequence ID" value="KAK2954505.1"/>
    <property type="molecule type" value="Genomic_DNA"/>
</dbReference>
<accession>A0ABQ9XT34</accession>
<proteinExistence type="predicted"/>
<protein>
    <submittedName>
        <fullName evidence="1">Uncharacterized protein</fullName>
    </submittedName>
</protein>
<dbReference type="Proteomes" id="UP001281761">
    <property type="component" value="Unassembled WGS sequence"/>
</dbReference>
<evidence type="ECO:0000313" key="2">
    <source>
        <dbReference type="Proteomes" id="UP001281761"/>
    </source>
</evidence>